<dbReference type="Gene3D" id="2.30.30.850">
    <property type="match status" value="1"/>
</dbReference>
<dbReference type="GO" id="GO:0004519">
    <property type="term" value="F:endonuclease activity"/>
    <property type="evidence" value="ECO:0007669"/>
    <property type="project" value="UniProtKB-KW"/>
</dbReference>
<evidence type="ECO:0000256" key="7">
    <source>
        <dbReference type="SAM" id="MobiDB-lite"/>
    </source>
</evidence>
<keyword evidence="4" id="KW-0255">Endonuclease</keyword>
<dbReference type="GO" id="GO:0003676">
    <property type="term" value="F:nucleic acid binding"/>
    <property type="evidence" value="ECO:0007669"/>
    <property type="project" value="InterPro"/>
</dbReference>
<evidence type="ECO:0000256" key="2">
    <source>
        <dbReference type="ARBA" id="ARBA00022695"/>
    </source>
</evidence>
<organism evidence="11 12">
    <name type="scientific">Circinella minor</name>
    <dbReference type="NCBI Taxonomy" id="1195481"/>
    <lineage>
        <taxon>Eukaryota</taxon>
        <taxon>Fungi</taxon>
        <taxon>Fungi incertae sedis</taxon>
        <taxon>Mucoromycota</taxon>
        <taxon>Mucoromycotina</taxon>
        <taxon>Mucoromycetes</taxon>
        <taxon>Mucorales</taxon>
        <taxon>Lichtheimiaceae</taxon>
        <taxon>Circinella</taxon>
    </lineage>
</organism>
<keyword evidence="6" id="KW-0863">Zinc-finger</keyword>
<dbReference type="PANTHER" id="PTHR37984:SF5">
    <property type="entry name" value="PROTEIN NYNRIN-LIKE"/>
    <property type="match status" value="1"/>
</dbReference>
<comment type="caution">
    <text evidence="11">The sequence shown here is derived from an EMBL/GenBank/DDBJ whole genome shotgun (WGS) entry which is preliminary data.</text>
</comment>
<dbReference type="Pfam" id="PF08284">
    <property type="entry name" value="RVP_2"/>
    <property type="match status" value="1"/>
</dbReference>
<feature type="compositionally biased region" description="Low complexity" evidence="7">
    <location>
        <begin position="203"/>
        <end position="217"/>
    </location>
</feature>
<dbReference type="Gene3D" id="3.30.420.10">
    <property type="entry name" value="Ribonuclease H-like superfamily/Ribonuclease H"/>
    <property type="match status" value="1"/>
</dbReference>
<sequence>ADTWWRQQELLHANDDWLDFKKRFLANFSPLNHRQLARDRLAALIQTGTVADYVTQFQAVWLSVPTMGAEEALDRFQRGLHPQIRLQVMTRFPETPDVAMNLAFAVEAAQQHSQTIVGNGSRFHQQPQHTQHVYSQLAPEYLRTSGVAPMDLYAIQSRGPRQWRSSGHGGSNWRSQGNRRNSNDHEKQCYNCSGFGHLARFCSSPRRQQSQGRQGNQARWNQGKGQAPAVPEVPEGELIDLSEDQDDESKALQQTLEEDKKYFDSLLSIKETDLPLYMMSCNGCSVNVMIDSGASGCYVALKIVAGLPTRLVSNREVETAGGHILAINKQVNLPLDAQGYKHQISAYVLDTKFDIILGRNWLKMVQPVPDWELDTWIIRQDKQAYVLRPTLTRHLPELAYLISHRQVQHLERYKKIDDLFICYVHPNNDNDSVVFTRDGEQLMAEFPDVFQDKLPGLPPDRGIEHVIDTGDAVPISRPPYKMSPLELDELKRQLKELLDLRLIRPSSSPWGAPVLYVHKAGDPSSGTPPSLRLCIDYRAINRVTRRIDVPLPRIDECLERLHSMKYFSKLDLKSGYHQLQIQEDDIEKTSFNTRYGSFEWLVLLFGLKNSPSVFQKWMNKVLGDCLDTFVMVYLDDILIMSKTREEHERHKCEFFKTELEFVGYKVTAAGILPSKKKVQAIQDWPVWTGIKKSITWTPECQAAFEEIKARLCDAPVLIAPNPEKPYIIEVDSSDFAVGSVLLQEGDDGRLHPLAYESKKLSAAERNYPAQERELLAILHALRTWRCFIDGRRYTIFSDHHPLKYFRSQTKSTPRLTRWIAKIELYDPDIQYKPGRDNHIPDLLSRRDGPSCITDEKSLEPDFLYAVKAIQESDWPKFYAFGEEQWPSVYKDLLAKHQDKFVVRNDQVFRKVKSGNTIHEARYVLFARRADLVESFHKSIGHAGNFTVFDLMKTRWWWPDMRSDIQEWLAACPQCQLASRADQNVHHAPMKPLDVPPVFSRWHLDFIGELPTTINGNRWLLVAVDYATNWTIACAVPDATGEAIANFLYEEIVLPFSCPVEIFTDRGANFMSNVLNHYLGRLKTNHLRTSAFHARSNSKVERTNGILKQMLRKYAHGQIHCWDRFVSPAVFACRVRKHRTTGYSPYFLVYGVEPKLPGDFLPPFIDVAEQEQDKSITIKGRVVEARKLREARLIAEEKLKNNAAKDKAKWDAQLKPQIFSVGDHVLMRHENKFSLEYNWKGPFKVIATNLDSDIYQLDLHGQVYRSWVHTDRLRPIHVNSIISDAPWFDPTAVYAAERAELKSTGHLALLYEDVQQSGEGVLS</sequence>
<dbReference type="InterPro" id="IPR050951">
    <property type="entry name" value="Retrovirus_Pol_polyprotein"/>
</dbReference>
<dbReference type="Pfam" id="PF17921">
    <property type="entry name" value="Integrase_H2C2"/>
    <property type="match status" value="1"/>
</dbReference>
<protein>
    <recommendedName>
        <fullName evidence="13">Reverse transcriptase</fullName>
    </recommendedName>
</protein>
<dbReference type="GO" id="GO:0016779">
    <property type="term" value="F:nucleotidyltransferase activity"/>
    <property type="evidence" value="ECO:0007669"/>
    <property type="project" value="UniProtKB-KW"/>
</dbReference>
<feature type="non-terminal residue" evidence="11">
    <location>
        <position position="1"/>
    </location>
</feature>
<evidence type="ECO:0008006" key="13">
    <source>
        <dbReference type="Google" id="ProtNLM"/>
    </source>
</evidence>
<dbReference type="SUPFAM" id="SSF50630">
    <property type="entry name" value="Acid proteases"/>
    <property type="match status" value="1"/>
</dbReference>
<dbReference type="InterPro" id="IPR043128">
    <property type="entry name" value="Rev_trsase/Diguanyl_cyclase"/>
</dbReference>
<feature type="region of interest" description="Disordered" evidence="7">
    <location>
        <begin position="158"/>
        <end position="184"/>
    </location>
</feature>
<dbReference type="InterPro" id="IPR001878">
    <property type="entry name" value="Znf_CCHC"/>
</dbReference>
<keyword evidence="6" id="KW-0862">Zinc</keyword>
<dbReference type="SUPFAM" id="SSF56672">
    <property type="entry name" value="DNA/RNA polymerases"/>
    <property type="match status" value="1"/>
</dbReference>
<proteinExistence type="predicted"/>
<evidence type="ECO:0000313" key="12">
    <source>
        <dbReference type="Proteomes" id="UP000646827"/>
    </source>
</evidence>
<dbReference type="Pfam" id="PF03732">
    <property type="entry name" value="Retrotrans_gag"/>
    <property type="match status" value="1"/>
</dbReference>
<dbReference type="InterPro" id="IPR036397">
    <property type="entry name" value="RNaseH_sf"/>
</dbReference>
<gene>
    <name evidence="11" type="ORF">INT45_011371</name>
</gene>
<dbReference type="Proteomes" id="UP000646827">
    <property type="component" value="Unassembled WGS sequence"/>
</dbReference>
<evidence type="ECO:0000256" key="4">
    <source>
        <dbReference type="ARBA" id="ARBA00022759"/>
    </source>
</evidence>
<dbReference type="CDD" id="cd00303">
    <property type="entry name" value="retropepsin_like"/>
    <property type="match status" value="1"/>
</dbReference>
<evidence type="ECO:0000256" key="1">
    <source>
        <dbReference type="ARBA" id="ARBA00022679"/>
    </source>
</evidence>
<dbReference type="Gene3D" id="3.10.20.370">
    <property type="match status" value="1"/>
</dbReference>
<name>A0A8H7VFH8_9FUNG</name>
<keyword evidence="2" id="KW-0548">Nucleotidyltransferase</keyword>
<dbReference type="PANTHER" id="PTHR37984">
    <property type="entry name" value="PROTEIN CBG26694"/>
    <property type="match status" value="1"/>
</dbReference>
<dbReference type="Gene3D" id="1.10.340.70">
    <property type="match status" value="1"/>
</dbReference>
<keyword evidence="1" id="KW-0808">Transferase</keyword>
<feature type="domain" description="CCHC-type" evidence="8">
    <location>
        <begin position="189"/>
        <end position="202"/>
    </location>
</feature>
<dbReference type="GO" id="GO:0008270">
    <property type="term" value="F:zinc ion binding"/>
    <property type="evidence" value="ECO:0007669"/>
    <property type="project" value="UniProtKB-KW"/>
</dbReference>
<dbReference type="GO" id="GO:0015074">
    <property type="term" value="P:DNA integration"/>
    <property type="evidence" value="ECO:0007669"/>
    <property type="project" value="InterPro"/>
</dbReference>
<dbReference type="CDD" id="cd01647">
    <property type="entry name" value="RT_LTR"/>
    <property type="match status" value="1"/>
</dbReference>
<dbReference type="Gene3D" id="3.10.10.10">
    <property type="entry name" value="HIV Type 1 Reverse Transcriptase, subunit A, domain 1"/>
    <property type="match status" value="1"/>
</dbReference>
<dbReference type="PROSITE" id="PS50158">
    <property type="entry name" value="ZF_CCHC"/>
    <property type="match status" value="1"/>
</dbReference>
<accession>A0A8H7VFH8</accession>
<evidence type="ECO:0000256" key="5">
    <source>
        <dbReference type="ARBA" id="ARBA00023268"/>
    </source>
</evidence>
<keyword evidence="6" id="KW-0479">Metal-binding</keyword>
<evidence type="ECO:0000259" key="9">
    <source>
        <dbReference type="PROSITE" id="PS50878"/>
    </source>
</evidence>
<evidence type="ECO:0000256" key="3">
    <source>
        <dbReference type="ARBA" id="ARBA00022722"/>
    </source>
</evidence>
<evidence type="ECO:0000259" key="10">
    <source>
        <dbReference type="PROSITE" id="PS50994"/>
    </source>
</evidence>
<dbReference type="CDD" id="cd09274">
    <property type="entry name" value="RNase_HI_RT_Ty3"/>
    <property type="match status" value="1"/>
</dbReference>
<dbReference type="InterPro" id="IPR000477">
    <property type="entry name" value="RT_dom"/>
</dbReference>
<dbReference type="InterPro" id="IPR012337">
    <property type="entry name" value="RNaseH-like_sf"/>
</dbReference>
<dbReference type="InterPro" id="IPR043502">
    <property type="entry name" value="DNA/RNA_pol_sf"/>
</dbReference>
<dbReference type="Gene3D" id="4.10.60.10">
    <property type="entry name" value="Zinc finger, CCHC-type"/>
    <property type="match status" value="1"/>
</dbReference>
<dbReference type="OrthoDB" id="2232212at2759"/>
<dbReference type="InterPro" id="IPR041588">
    <property type="entry name" value="Integrase_H2C2"/>
</dbReference>
<keyword evidence="12" id="KW-1185">Reference proteome</keyword>
<keyword evidence="5" id="KW-0511">Multifunctional enzyme</keyword>
<feature type="domain" description="Reverse transcriptase" evidence="9">
    <location>
        <begin position="498"/>
        <end position="692"/>
    </location>
</feature>
<dbReference type="PROSITE" id="PS50878">
    <property type="entry name" value="RT_POL"/>
    <property type="match status" value="1"/>
</dbReference>
<evidence type="ECO:0000313" key="11">
    <source>
        <dbReference type="EMBL" id="KAG2214583.1"/>
    </source>
</evidence>
<feature type="region of interest" description="Disordered" evidence="7">
    <location>
        <begin position="203"/>
        <end position="233"/>
    </location>
</feature>
<dbReference type="Pfam" id="PF00078">
    <property type="entry name" value="RVT_1"/>
    <property type="match status" value="1"/>
</dbReference>
<dbReference type="GO" id="GO:0005634">
    <property type="term" value="C:nucleus"/>
    <property type="evidence" value="ECO:0007669"/>
    <property type="project" value="UniProtKB-ARBA"/>
</dbReference>
<keyword evidence="3" id="KW-0540">Nuclease</keyword>
<dbReference type="PROSITE" id="PS50994">
    <property type="entry name" value="INTEGRASE"/>
    <property type="match status" value="1"/>
</dbReference>
<dbReference type="InterPro" id="IPR041577">
    <property type="entry name" value="RT_RNaseH_2"/>
</dbReference>
<reference evidence="11 12" key="1">
    <citation type="submission" date="2020-12" db="EMBL/GenBank/DDBJ databases">
        <title>Metabolic potential, ecology and presence of endohyphal bacteria is reflected in genomic diversity of Mucoromycotina.</title>
        <authorList>
            <person name="Muszewska A."/>
            <person name="Okrasinska A."/>
            <person name="Steczkiewicz K."/>
            <person name="Drgas O."/>
            <person name="Orlowska M."/>
            <person name="Perlinska-Lenart U."/>
            <person name="Aleksandrzak-Piekarczyk T."/>
            <person name="Szatraj K."/>
            <person name="Zielenkiewicz U."/>
            <person name="Pilsyk S."/>
            <person name="Malc E."/>
            <person name="Mieczkowski P."/>
            <person name="Kruszewska J.S."/>
            <person name="Biernat P."/>
            <person name="Pawlowska J."/>
        </authorList>
    </citation>
    <scope>NUCLEOTIDE SEQUENCE [LARGE SCALE GENOMIC DNA]</scope>
    <source>
        <strain evidence="11 12">CBS 142.35</strain>
    </source>
</reference>
<feature type="domain" description="Integrase catalytic" evidence="10">
    <location>
        <begin position="992"/>
        <end position="1152"/>
    </location>
</feature>
<dbReference type="InterPro" id="IPR005162">
    <property type="entry name" value="Retrotrans_gag_dom"/>
</dbReference>
<dbReference type="Gene3D" id="3.30.70.270">
    <property type="match status" value="2"/>
</dbReference>
<dbReference type="SUPFAM" id="SSF53098">
    <property type="entry name" value="Ribonuclease H-like"/>
    <property type="match status" value="1"/>
</dbReference>
<dbReference type="Gene3D" id="2.40.70.10">
    <property type="entry name" value="Acid Proteases"/>
    <property type="match status" value="1"/>
</dbReference>
<evidence type="ECO:0000259" key="8">
    <source>
        <dbReference type="PROSITE" id="PS50158"/>
    </source>
</evidence>
<dbReference type="InterPro" id="IPR001584">
    <property type="entry name" value="Integrase_cat-core"/>
</dbReference>
<dbReference type="FunFam" id="3.10.20.370:FF:000001">
    <property type="entry name" value="Retrovirus-related Pol polyprotein from transposon 17.6-like protein"/>
    <property type="match status" value="1"/>
</dbReference>
<evidence type="ECO:0000256" key="6">
    <source>
        <dbReference type="PROSITE-ProRule" id="PRU00047"/>
    </source>
</evidence>
<keyword evidence="4" id="KW-0378">Hydrolase</keyword>
<dbReference type="EMBL" id="JAEPRB010000605">
    <property type="protein sequence ID" value="KAG2214583.1"/>
    <property type="molecule type" value="Genomic_DNA"/>
</dbReference>
<dbReference type="InterPro" id="IPR021109">
    <property type="entry name" value="Peptidase_aspartic_dom_sf"/>
</dbReference>
<dbReference type="Pfam" id="PF17919">
    <property type="entry name" value="RT_RNaseH_2"/>
    <property type="match status" value="1"/>
</dbReference>